<gene>
    <name evidence="3" type="ORF">EHS13_35015</name>
</gene>
<keyword evidence="2" id="KW-0732">Signal</keyword>
<dbReference type="KEGG" id="ppsc:EHS13_35015"/>
<dbReference type="AlphaFoldDB" id="A0A6B8RX15"/>
<dbReference type="OrthoDB" id="2656513at2"/>
<dbReference type="Proteomes" id="UP000426246">
    <property type="component" value="Chromosome"/>
</dbReference>
<evidence type="ECO:0000256" key="1">
    <source>
        <dbReference type="SAM" id="Coils"/>
    </source>
</evidence>
<evidence type="ECO:0000256" key="2">
    <source>
        <dbReference type="SAM" id="SignalP"/>
    </source>
</evidence>
<evidence type="ECO:0000313" key="4">
    <source>
        <dbReference type="Proteomes" id="UP000426246"/>
    </source>
</evidence>
<organism evidence="3 4">
    <name type="scientific">Paenibacillus psychroresistens</name>
    <dbReference type="NCBI Taxonomy" id="1778678"/>
    <lineage>
        <taxon>Bacteria</taxon>
        <taxon>Bacillati</taxon>
        <taxon>Bacillota</taxon>
        <taxon>Bacilli</taxon>
        <taxon>Bacillales</taxon>
        <taxon>Paenibacillaceae</taxon>
        <taxon>Paenibacillus</taxon>
    </lineage>
</organism>
<protein>
    <submittedName>
        <fullName evidence="3">Uncharacterized protein</fullName>
    </submittedName>
</protein>
<accession>A0A6B8RX15</accession>
<feature type="coiled-coil region" evidence="1">
    <location>
        <begin position="69"/>
        <end position="115"/>
    </location>
</feature>
<feature type="chain" id="PRO_5025423931" evidence="2">
    <location>
        <begin position="26"/>
        <end position="172"/>
    </location>
</feature>
<feature type="signal peptide" evidence="2">
    <location>
        <begin position="1"/>
        <end position="25"/>
    </location>
</feature>
<name>A0A6B8RX15_9BACL</name>
<dbReference type="EMBL" id="CP034235">
    <property type="protein sequence ID" value="QGQ99706.1"/>
    <property type="molecule type" value="Genomic_DNA"/>
</dbReference>
<dbReference type="RefSeq" id="WP_155704869.1">
    <property type="nucleotide sequence ID" value="NZ_CP034235.1"/>
</dbReference>
<keyword evidence="1" id="KW-0175">Coiled coil</keyword>
<keyword evidence="4" id="KW-1185">Reference proteome</keyword>
<evidence type="ECO:0000313" key="3">
    <source>
        <dbReference type="EMBL" id="QGQ99706.1"/>
    </source>
</evidence>
<sequence>MLKKKMAVAVMALALSLSVVPSAFAATTGTTAEKAAKKEQHQVWKDQTASLKAQLVSLRTEQKALAVQIKTLQASNKAAKKTLTKQEKTALKVTLANLAQQIKAQQTSIETQRSQKQALWVQVKTAKAAGNVSSGLADLEQIISLKQQIIQEKNTVLALQQSLQTLLNGSNA</sequence>
<reference evidence="4" key="1">
    <citation type="submission" date="2018-11" db="EMBL/GenBank/DDBJ databases">
        <title>Complete genome sequence of Paenibacillus sp. ML311-T8.</title>
        <authorList>
            <person name="Nam Y.-D."/>
            <person name="Kang J."/>
            <person name="Chung W.-H."/>
            <person name="Park Y.S."/>
        </authorList>
    </citation>
    <scope>NUCLEOTIDE SEQUENCE [LARGE SCALE GENOMIC DNA]</scope>
    <source>
        <strain evidence="4">ML311-T8</strain>
    </source>
</reference>
<proteinExistence type="predicted"/>